<dbReference type="RefSeq" id="WP_095372127.1">
    <property type="nucleotide sequence ID" value="NZ_CP022983.1"/>
</dbReference>
<dbReference type="CDD" id="cd05269">
    <property type="entry name" value="TMR_SDR_a"/>
    <property type="match status" value="1"/>
</dbReference>
<dbReference type="InterPro" id="IPR036291">
    <property type="entry name" value="NAD(P)-bd_dom_sf"/>
</dbReference>
<proteinExistence type="predicted"/>
<feature type="domain" description="NmrA-like" evidence="1">
    <location>
        <begin position="2"/>
        <end position="248"/>
    </location>
</feature>
<dbReference type="Gene3D" id="3.40.50.720">
    <property type="entry name" value="NAD(P)-binding Rossmann-like Domain"/>
    <property type="match status" value="1"/>
</dbReference>
<dbReference type="Pfam" id="PF05368">
    <property type="entry name" value="NmrA"/>
    <property type="match status" value="1"/>
</dbReference>
<protein>
    <submittedName>
        <fullName evidence="2">NAD(P)-dependent oxidoreductase</fullName>
    </submittedName>
</protein>
<keyword evidence="3" id="KW-1185">Reference proteome</keyword>
<accession>A0A248TK22</accession>
<evidence type="ECO:0000259" key="1">
    <source>
        <dbReference type="Pfam" id="PF05368"/>
    </source>
</evidence>
<gene>
    <name evidence="2" type="ORF">CKF48_15340</name>
</gene>
<dbReference type="PANTHER" id="PTHR47129:SF1">
    <property type="entry name" value="NMRA-LIKE DOMAIN-CONTAINING PROTEIN"/>
    <property type="match status" value="1"/>
</dbReference>
<dbReference type="Proteomes" id="UP000215137">
    <property type="component" value="Chromosome"/>
</dbReference>
<dbReference type="Gene3D" id="3.90.25.10">
    <property type="entry name" value="UDP-galactose 4-epimerase, domain 1"/>
    <property type="match status" value="1"/>
</dbReference>
<name>A0A248TK22_9BACI</name>
<dbReference type="OrthoDB" id="152510at2"/>
<evidence type="ECO:0000313" key="2">
    <source>
        <dbReference type="EMBL" id="ASV68557.1"/>
    </source>
</evidence>
<evidence type="ECO:0000313" key="3">
    <source>
        <dbReference type="Proteomes" id="UP000215137"/>
    </source>
</evidence>
<reference evidence="2 3" key="1">
    <citation type="submission" date="2017-08" db="EMBL/GenBank/DDBJ databases">
        <title>Complete Genome Sequence of Bacillus kochii Oregon-R-modENCODE STRAIN BDGP4, isolated from Drosophila melanogaster gut.</title>
        <authorList>
            <person name="Wan K.H."/>
            <person name="Yu C."/>
            <person name="Park S."/>
            <person name="Hammonds A.S."/>
            <person name="Booth B.W."/>
            <person name="Celniker S.E."/>
        </authorList>
    </citation>
    <scope>NUCLEOTIDE SEQUENCE [LARGE SCALE GENOMIC DNA]</scope>
    <source>
        <strain evidence="2 3">BDGP4</strain>
    </source>
</reference>
<dbReference type="SUPFAM" id="SSF51735">
    <property type="entry name" value="NAD(P)-binding Rossmann-fold domains"/>
    <property type="match status" value="1"/>
</dbReference>
<dbReference type="KEGG" id="bko:CKF48_15340"/>
<dbReference type="InterPro" id="IPR008030">
    <property type="entry name" value="NmrA-like"/>
</dbReference>
<organism evidence="2 3">
    <name type="scientific">Cytobacillus kochii</name>
    <dbReference type="NCBI Taxonomy" id="859143"/>
    <lineage>
        <taxon>Bacteria</taxon>
        <taxon>Bacillati</taxon>
        <taxon>Bacillota</taxon>
        <taxon>Bacilli</taxon>
        <taxon>Bacillales</taxon>
        <taxon>Bacillaceae</taxon>
        <taxon>Cytobacillus</taxon>
    </lineage>
</organism>
<dbReference type="AlphaFoldDB" id="A0A248TK22"/>
<sequence length="289" mass="32182">MKVLITGATGNLGSKVVEYLLAKLSVEEVVVGVRDDKSQKAMGYKKKGLEVRVADFEKKATLITAFKDIDRVFVISTFGDYETVMRQHLNAVEAAKETNVKQIIYPSVTRSEENDFFLAVLHRAREIAIIESGIPYVILRNNWYIENELNTIQGCMDGAPWVTSAGEGKIGWVYRPDLAEAAANILVEDGHENNIYELSGENLTHQQFVDILNQVTGKEVPLVAVDDASFEKMLKDAGVPEAYHPMLVMTQKGIREGGLESTHSDLEFLLKRPATSLRQALIKLLITTK</sequence>
<dbReference type="EMBL" id="CP022983">
    <property type="protein sequence ID" value="ASV68557.1"/>
    <property type="molecule type" value="Genomic_DNA"/>
</dbReference>
<dbReference type="InterPro" id="IPR052718">
    <property type="entry name" value="NmrA-type_oxidoreductase"/>
</dbReference>
<dbReference type="PANTHER" id="PTHR47129">
    <property type="entry name" value="QUINONE OXIDOREDUCTASE 2"/>
    <property type="match status" value="1"/>
</dbReference>